<proteinExistence type="predicted"/>
<accession>A0A6L5QB85</accession>
<sequence length="287" mass="30996">MTSKTLPPRRKVLIQTTIPTTGNDWAIARFSRLTGLLAASFEVLARDRDPGDGPDSLLARLDSSDIDVLWLMAVDTGAGLHAEECQAIERFRRRGGGLLAARDHMDLGSSLCGLPGIGAAHHFHTRNQESDRRRHVNDDLGTPYIQWPNYHSGRNGDYQQLTVSGALHPVLADPDSATGALRFFPAHPHEGAVSAPPGEPARVIACGQSQASTARFNLIVAFERSAARGRALAHSSFHHFADYNWDTASGCPGFVSEAPGDGMSTNPAALRDIERYAVNATRWLAGD</sequence>
<evidence type="ECO:0000313" key="1">
    <source>
        <dbReference type="EMBL" id="MRX07034.1"/>
    </source>
</evidence>
<name>A0A6L5QB85_9BURK</name>
<keyword evidence="2" id="KW-1185">Reference proteome</keyword>
<dbReference type="Proteomes" id="UP000481037">
    <property type="component" value="Unassembled WGS sequence"/>
</dbReference>
<organism evidence="1 2">
    <name type="scientific">Duganella alba</name>
    <dbReference type="NCBI Taxonomy" id="2666081"/>
    <lineage>
        <taxon>Bacteria</taxon>
        <taxon>Pseudomonadati</taxon>
        <taxon>Pseudomonadota</taxon>
        <taxon>Betaproteobacteria</taxon>
        <taxon>Burkholderiales</taxon>
        <taxon>Oxalobacteraceae</taxon>
        <taxon>Telluria group</taxon>
        <taxon>Duganella</taxon>
    </lineage>
</organism>
<gene>
    <name evidence="1" type="ORF">GJ697_04205</name>
</gene>
<evidence type="ECO:0008006" key="3">
    <source>
        <dbReference type="Google" id="ProtNLM"/>
    </source>
</evidence>
<evidence type="ECO:0000313" key="2">
    <source>
        <dbReference type="Proteomes" id="UP000481037"/>
    </source>
</evidence>
<dbReference type="RefSeq" id="WP_154363436.1">
    <property type="nucleotide sequence ID" value="NZ_WKJM01000002.1"/>
</dbReference>
<dbReference type="AlphaFoldDB" id="A0A6L5QB85"/>
<reference evidence="1 2" key="1">
    <citation type="submission" date="2019-11" db="EMBL/GenBank/DDBJ databases">
        <title>Novel species isolated from a subtropical stream in China.</title>
        <authorList>
            <person name="Lu H."/>
        </authorList>
    </citation>
    <scope>NUCLEOTIDE SEQUENCE [LARGE SCALE GENOMIC DNA]</scope>
    <source>
        <strain evidence="1 2">FT25W</strain>
    </source>
</reference>
<comment type="caution">
    <text evidence="1">The sequence shown here is derived from an EMBL/GenBank/DDBJ whole genome shotgun (WGS) entry which is preliminary data.</text>
</comment>
<protein>
    <recommendedName>
        <fullName evidence="3">ThuA-like domain-containing protein</fullName>
    </recommendedName>
</protein>
<dbReference type="EMBL" id="WKJM01000002">
    <property type="protein sequence ID" value="MRX07034.1"/>
    <property type="molecule type" value="Genomic_DNA"/>
</dbReference>